<name>A0ABP1GD44_9CHLO</name>
<gene>
    <name evidence="6" type="primary">g13466</name>
    <name evidence="6" type="ORF">VP750_LOCUS11928</name>
</gene>
<evidence type="ECO:0000259" key="5">
    <source>
        <dbReference type="SMART" id="SM00382"/>
    </source>
</evidence>
<dbReference type="InterPro" id="IPR027417">
    <property type="entry name" value="P-loop_NTPase"/>
</dbReference>
<dbReference type="InterPro" id="IPR003959">
    <property type="entry name" value="ATPase_AAA_core"/>
</dbReference>
<keyword evidence="2" id="KW-0547">Nucleotide-binding</keyword>
<evidence type="ECO:0000313" key="6">
    <source>
        <dbReference type="EMBL" id="CAL5230022.1"/>
    </source>
</evidence>
<accession>A0ABP1GD44</accession>
<feature type="region of interest" description="Disordered" evidence="4">
    <location>
        <begin position="624"/>
        <end position="644"/>
    </location>
</feature>
<comment type="similarity">
    <text evidence="1">Belongs to the AAA ATPase family.</text>
</comment>
<evidence type="ECO:0000256" key="1">
    <source>
        <dbReference type="ARBA" id="ARBA00006914"/>
    </source>
</evidence>
<dbReference type="PANTHER" id="PTHR23073">
    <property type="entry name" value="26S PROTEASOME REGULATORY SUBUNIT"/>
    <property type="match status" value="1"/>
</dbReference>
<dbReference type="Gene3D" id="3.40.50.300">
    <property type="entry name" value="P-loop containing nucleotide triphosphate hydrolases"/>
    <property type="match status" value="1"/>
</dbReference>
<feature type="compositionally biased region" description="Basic and acidic residues" evidence="4">
    <location>
        <begin position="303"/>
        <end position="319"/>
    </location>
</feature>
<dbReference type="CDD" id="cd19481">
    <property type="entry name" value="RecA-like_protease"/>
    <property type="match status" value="1"/>
</dbReference>
<dbReference type="InterPro" id="IPR003593">
    <property type="entry name" value="AAA+_ATPase"/>
</dbReference>
<dbReference type="SMART" id="SM00382">
    <property type="entry name" value="AAA"/>
    <property type="match status" value="1"/>
</dbReference>
<dbReference type="Proteomes" id="UP001497392">
    <property type="component" value="Unassembled WGS sequence"/>
</dbReference>
<protein>
    <submittedName>
        <fullName evidence="6">G13466 protein</fullName>
    </submittedName>
</protein>
<comment type="caution">
    <text evidence="6">The sequence shown here is derived from an EMBL/GenBank/DDBJ whole genome shotgun (WGS) entry which is preliminary data.</text>
</comment>
<feature type="domain" description="AAA+ ATPase" evidence="5">
    <location>
        <begin position="415"/>
        <end position="549"/>
    </location>
</feature>
<feature type="region of interest" description="Disordered" evidence="4">
    <location>
        <begin position="281"/>
        <end position="319"/>
    </location>
</feature>
<sequence>MLRASRSRALLSTVALMRSTGRCRAAALAALEHIKDTQHQHDDYNWLLRHWQLLAASGVIAFSLPMGQALCEPSRDIQMEQSKGRVINEWDILDETLHRQEAAMPFSQFASRARPPSVRCSSEQIVVRIPVRSGIDLAAVIADVASSFSKGCSGNTVAKITEDDEQRTFHFECSNSEGPLGALQADIVASKRRTGAAEVVFRKDSPLTDDDIAAMSSAMRTANTLIKPGQGFRRVEIFEGSMDDIHKGIEDVMRELQGAFSFGFGMFPELEERMTGEMRRLFRPDASTSEREEDFALPTPRRGYPELDPYERDPYERDPYEDYDTEQQRIGLGSAPSNGGSYGSPEADKAAARLQQLGVTVSPPGRSDSVDWQSLAGYEEQKRQIEDTVLLALLHPEVYEGVAKGTRKFAADSTRPRAVLFEGPPGCGKTTSARVIASQAAVPLIYVPLEAVASKWYGESERNLAEIFKAAEQLGGAIIFLDEIDSLATQRSSEMHEATRRLLGVLLRQLDGFGPQSKSIVVGATNRRQDLDPALLSRFDAAVTFGLPSEENRQQIMQQYATHLSDGDIAELARATDGMSGRDLRDIAEQTERRTASKIVRGQADKGTLPSLAEYLEAAAKRRQEKKTAPAMPSMRNLMSTAVL</sequence>
<organism evidence="6 7">
    <name type="scientific">Coccomyxa viridis</name>
    <dbReference type="NCBI Taxonomy" id="1274662"/>
    <lineage>
        <taxon>Eukaryota</taxon>
        <taxon>Viridiplantae</taxon>
        <taxon>Chlorophyta</taxon>
        <taxon>core chlorophytes</taxon>
        <taxon>Trebouxiophyceae</taxon>
        <taxon>Trebouxiophyceae incertae sedis</taxon>
        <taxon>Coccomyxaceae</taxon>
        <taxon>Coccomyxa</taxon>
    </lineage>
</organism>
<proteinExistence type="inferred from homology"/>
<evidence type="ECO:0000256" key="4">
    <source>
        <dbReference type="SAM" id="MobiDB-lite"/>
    </source>
</evidence>
<keyword evidence="3" id="KW-0067">ATP-binding</keyword>
<dbReference type="Pfam" id="PF00004">
    <property type="entry name" value="AAA"/>
    <property type="match status" value="1"/>
</dbReference>
<dbReference type="InterPro" id="IPR050221">
    <property type="entry name" value="26S_Proteasome_ATPase"/>
</dbReference>
<evidence type="ECO:0000256" key="2">
    <source>
        <dbReference type="ARBA" id="ARBA00022741"/>
    </source>
</evidence>
<feature type="region of interest" description="Disordered" evidence="4">
    <location>
        <begin position="330"/>
        <end position="349"/>
    </location>
</feature>
<keyword evidence="7" id="KW-1185">Reference proteome</keyword>
<dbReference type="Gene3D" id="1.10.8.60">
    <property type="match status" value="1"/>
</dbReference>
<evidence type="ECO:0000256" key="3">
    <source>
        <dbReference type="ARBA" id="ARBA00022840"/>
    </source>
</evidence>
<reference evidence="6 7" key="1">
    <citation type="submission" date="2024-06" db="EMBL/GenBank/DDBJ databases">
        <authorList>
            <person name="Kraege A."/>
            <person name="Thomma B."/>
        </authorList>
    </citation>
    <scope>NUCLEOTIDE SEQUENCE [LARGE SCALE GENOMIC DNA]</scope>
</reference>
<evidence type="ECO:0000313" key="7">
    <source>
        <dbReference type="Proteomes" id="UP001497392"/>
    </source>
</evidence>
<dbReference type="SUPFAM" id="SSF52540">
    <property type="entry name" value="P-loop containing nucleoside triphosphate hydrolases"/>
    <property type="match status" value="1"/>
</dbReference>
<dbReference type="EMBL" id="CAXHTA020000021">
    <property type="protein sequence ID" value="CAL5230022.1"/>
    <property type="molecule type" value="Genomic_DNA"/>
</dbReference>